<dbReference type="PANTHER" id="PTHR28097:SF1">
    <property type="entry name" value="PHEROMONE A FACTOR RECEPTOR"/>
    <property type="match status" value="1"/>
</dbReference>
<accession>A0A9W8Z3T2</accession>
<feature type="transmembrane region" description="Helical" evidence="11">
    <location>
        <begin position="18"/>
        <end position="42"/>
    </location>
</feature>
<dbReference type="GO" id="GO:0004932">
    <property type="term" value="F:mating-type factor pheromone receptor activity"/>
    <property type="evidence" value="ECO:0007669"/>
    <property type="project" value="InterPro"/>
</dbReference>
<evidence type="ECO:0000256" key="6">
    <source>
        <dbReference type="ARBA" id="ARBA00023040"/>
    </source>
</evidence>
<dbReference type="AlphaFoldDB" id="A0A9W8Z3T2"/>
<dbReference type="GO" id="GO:0000750">
    <property type="term" value="P:pheromone-dependent signal transduction involved in conjugation with cellular fusion"/>
    <property type="evidence" value="ECO:0007669"/>
    <property type="project" value="TreeGrafter"/>
</dbReference>
<evidence type="ECO:0000256" key="8">
    <source>
        <dbReference type="ARBA" id="ARBA00023170"/>
    </source>
</evidence>
<name>A0A9W8Z3T2_9PLEO</name>
<protein>
    <submittedName>
        <fullName evidence="12">A-factor receptor</fullName>
    </submittedName>
</protein>
<dbReference type="GO" id="GO:0005886">
    <property type="term" value="C:plasma membrane"/>
    <property type="evidence" value="ECO:0007669"/>
    <property type="project" value="TreeGrafter"/>
</dbReference>
<evidence type="ECO:0000256" key="7">
    <source>
        <dbReference type="ARBA" id="ARBA00023136"/>
    </source>
</evidence>
<dbReference type="Pfam" id="PF02076">
    <property type="entry name" value="STE3"/>
    <property type="match status" value="1"/>
</dbReference>
<dbReference type="PRINTS" id="PR00899">
    <property type="entry name" value="GPCRSTE3"/>
</dbReference>
<evidence type="ECO:0000256" key="9">
    <source>
        <dbReference type="ARBA" id="ARBA00023224"/>
    </source>
</evidence>
<comment type="similarity">
    <text evidence="2">Belongs to the G-protein coupled receptor 4 family.</text>
</comment>
<comment type="subcellular location">
    <subcellularLocation>
        <location evidence="1">Membrane</location>
        <topology evidence="1">Multi-pass membrane protein</topology>
    </subcellularLocation>
</comment>
<dbReference type="OrthoDB" id="2874149at2759"/>
<feature type="transmembrane region" description="Helical" evidence="11">
    <location>
        <begin position="225"/>
        <end position="248"/>
    </location>
</feature>
<sequence length="498" mass="56043">MSVEVPEYLEEYNDTGKIYSIAILFSTLAWGSWLVCIAPLIWHISQGNVAAGSLVLWTILCTFSLGINPLIWGHDDIAQWWDGEIWCDINVRIQVGAQVALGASVTMILRRLAKVMDTRNITVSLSRSTKLRGQLIEAAWCWGYPLVIILLYIPVQSARYNIWGIEGCTSAYQPNMRSLFLSVIWTPVTMLVVAYYAVLLLVRLYRYRREFSRLVTARNTTRSRFIRLFLMCMVFLVVVVPYSMYPFWYYCNEMVLKGGGDYEYSPGMIFTFPSGGEIHIDKWGQIAMGYITFLLFGTGTDAHNTYKKMLLAIGLGKIFPSLYVMHESGSSTPSSFISVRTWTWSCVSKAKSYITKGGPRLSSFGGSTFVSTRTDSVAMCDMDTSLRSVSSTSHVLPERASIVTTPSLLKRLFFRSTRHATILPLFSQRSTNSAPSDENGAADTATEGFSARAWASKTPRSRRNSDPIGVVVFREVKLDEEVLDSTERKSADEWMLRS</sequence>
<feature type="transmembrane region" description="Helical" evidence="11">
    <location>
        <begin position="179"/>
        <end position="204"/>
    </location>
</feature>
<proteinExistence type="inferred from homology"/>
<dbReference type="PANTHER" id="PTHR28097">
    <property type="entry name" value="PHEROMONE A FACTOR RECEPTOR"/>
    <property type="match status" value="1"/>
</dbReference>
<dbReference type="EMBL" id="JAPEVA010000128">
    <property type="protein sequence ID" value="KAJ4398501.1"/>
    <property type="molecule type" value="Genomic_DNA"/>
</dbReference>
<gene>
    <name evidence="12" type="primary">STE3</name>
    <name evidence="12" type="ORF">N0V91_010140</name>
</gene>
<keyword evidence="7 11" id="KW-0472">Membrane</keyword>
<keyword evidence="13" id="KW-1185">Reference proteome</keyword>
<comment type="caution">
    <text evidence="12">The sequence shown here is derived from an EMBL/GenBank/DDBJ whole genome shotgun (WGS) entry which is preliminary data.</text>
</comment>
<evidence type="ECO:0000256" key="4">
    <source>
        <dbReference type="ARBA" id="ARBA00022692"/>
    </source>
</evidence>
<dbReference type="CDD" id="cd14966">
    <property type="entry name" value="7tmD_STE3"/>
    <property type="match status" value="1"/>
</dbReference>
<evidence type="ECO:0000256" key="2">
    <source>
        <dbReference type="ARBA" id="ARBA00011085"/>
    </source>
</evidence>
<evidence type="ECO:0000313" key="12">
    <source>
        <dbReference type="EMBL" id="KAJ4398501.1"/>
    </source>
</evidence>
<feature type="transmembrane region" description="Helical" evidence="11">
    <location>
        <begin position="54"/>
        <end position="73"/>
    </location>
</feature>
<keyword evidence="9" id="KW-0807">Transducer</keyword>
<feature type="transmembrane region" description="Helical" evidence="11">
    <location>
        <begin position="93"/>
        <end position="113"/>
    </location>
</feature>
<evidence type="ECO:0000313" key="13">
    <source>
        <dbReference type="Proteomes" id="UP001140510"/>
    </source>
</evidence>
<dbReference type="InterPro" id="IPR001499">
    <property type="entry name" value="GPCR_STE3"/>
</dbReference>
<keyword evidence="3" id="KW-0589">Pheromone response</keyword>
<evidence type="ECO:0000256" key="5">
    <source>
        <dbReference type="ARBA" id="ARBA00022989"/>
    </source>
</evidence>
<keyword evidence="8 12" id="KW-0675">Receptor</keyword>
<keyword evidence="5 11" id="KW-1133">Transmembrane helix</keyword>
<feature type="transmembrane region" description="Helical" evidence="11">
    <location>
        <begin position="134"/>
        <end position="153"/>
    </location>
</feature>
<keyword evidence="4 11" id="KW-0812">Transmembrane</keyword>
<evidence type="ECO:0000256" key="10">
    <source>
        <dbReference type="SAM" id="MobiDB-lite"/>
    </source>
</evidence>
<evidence type="ECO:0000256" key="3">
    <source>
        <dbReference type="ARBA" id="ARBA00022507"/>
    </source>
</evidence>
<dbReference type="Proteomes" id="UP001140510">
    <property type="component" value="Unassembled WGS sequence"/>
</dbReference>
<organism evidence="12 13">
    <name type="scientific">Didymella pomorum</name>
    <dbReference type="NCBI Taxonomy" id="749634"/>
    <lineage>
        <taxon>Eukaryota</taxon>
        <taxon>Fungi</taxon>
        <taxon>Dikarya</taxon>
        <taxon>Ascomycota</taxon>
        <taxon>Pezizomycotina</taxon>
        <taxon>Dothideomycetes</taxon>
        <taxon>Pleosporomycetidae</taxon>
        <taxon>Pleosporales</taxon>
        <taxon>Pleosporineae</taxon>
        <taxon>Didymellaceae</taxon>
        <taxon>Didymella</taxon>
    </lineage>
</organism>
<feature type="region of interest" description="Disordered" evidence="10">
    <location>
        <begin position="429"/>
        <end position="466"/>
    </location>
</feature>
<evidence type="ECO:0000256" key="1">
    <source>
        <dbReference type="ARBA" id="ARBA00004141"/>
    </source>
</evidence>
<evidence type="ECO:0000256" key="11">
    <source>
        <dbReference type="SAM" id="Phobius"/>
    </source>
</evidence>
<reference evidence="12" key="1">
    <citation type="submission" date="2022-10" db="EMBL/GenBank/DDBJ databases">
        <title>Tapping the CABI collections for fungal endophytes: first genome assemblies for Collariella, Neodidymelliopsis, Ascochyta clinopodiicola, Didymella pomorum, Didymosphaeria variabile, Neocosmospora piperis and Neocucurbitaria cava.</title>
        <authorList>
            <person name="Hill R."/>
        </authorList>
    </citation>
    <scope>NUCLEOTIDE SEQUENCE</scope>
    <source>
        <strain evidence="12">IMI 355091</strain>
    </source>
</reference>
<keyword evidence="6" id="KW-0297">G-protein coupled receptor</keyword>